<evidence type="ECO:0000256" key="4">
    <source>
        <dbReference type="ARBA" id="ARBA00022553"/>
    </source>
</evidence>
<dbReference type="SMART" id="SM00304">
    <property type="entry name" value="HAMP"/>
    <property type="match status" value="1"/>
</dbReference>
<dbReference type="Gene3D" id="6.10.340.10">
    <property type="match status" value="1"/>
</dbReference>
<dbReference type="PROSITE" id="PS50885">
    <property type="entry name" value="HAMP"/>
    <property type="match status" value="1"/>
</dbReference>
<keyword evidence="7 14" id="KW-0418">Kinase</keyword>
<keyword evidence="15" id="KW-1185">Reference proteome</keyword>
<keyword evidence="4" id="KW-0597">Phosphoprotein</keyword>
<evidence type="ECO:0000256" key="10">
    <source>
        <dbReference type="SAM" id="Coils"/>
    </source>
</evidence>
<dbReference type="Pfam" id="PF00672">
    <property type="entry name" value="HAMP"/>
    <property type="match status" value="1"/>
</dbReference>
<evidence type="ECO:0000259" key="13">
    <source>
        <dbReference type="PROSITE" id="PS50885"/>
    </source>
</evidence>
<dbReference type="SUPFAM" id="SSF47384">
    <property type="entry name" value="Homodimeric domain of signal transducing histidine kinase"/>
    <property type="match status" value="1"/>
</dbReference>
<dbReference type="Proteomes" id="UP000199611">
    <property type="component" value="Unassembled WGS sequence"/>
</dbReference>
<proteinExistence type="predicted"/>
<dbReference type="AlphaFoldDB" id="A0A1I4UP42"/>
<evidence type="ECO:0000256" key="7">
    <source>
        <dbReference type="ARBA" id="ARBA00022777"/>
    </source>
</evidence>
<dbReference type="Gene3D" id="1.10.287.130">
    <property type="match status" value="1"/>
</dbReference>
<dbReference type="GO" id="GO:0000155">
    <property type="term" value="F:phosphorelay sensor kinase activity"/>
    <property type="evidence" value="ECO:0007669"/>
    <property type="project" value="InterPro"/>
</dbReference>
<keyword evidence="11" id="KW-0812">Transmembrane</keyword>
<comment type="subcellular location">
    <subcellularLocation>
        <location evidence="2">Membrane</location>
    </subcellularLocation>
</comment>
<evidence type="ECO:0000259" key="12">
    <source>
        <dbReference type="PROSITE" id="PS50109"/>
    </source>
</evidence>
<evidence type="ECO:0000256" key="11">
    <source>
        <dbReference type="SAM" id="Phobius"/>
    </source>
</evidence>
<dbReference type="SUPFAM" id="SSF55874">
    <property type="entry name" value="ATPase domain of HSP90 chaperone/DNA topoisomerase II/histidine kinase"/>
    <property type="match status" value="1"/>
</dbReference>
<feature type="transmembrane region" description="Helical" evidence="11">
    <location>
        <begin position="170"/>
        <end position="192"/>
    </location>
</feature>
<dbReference type="GO" id="GO:0005524">
    <property type="term" value="F:ATP binding"/>
    <property type="evidence" value="ECO:0007669"/>
    <property type="project" value="UniProtKB-KW"/>
</dbReference>
<evidence type="ECO:0000256" key="1">
    <source>
        <dbReference type="ARBA" id="ARBA00000085"/>
    </source>
</evidence>
<dbReference type="CDD" id="cd00082">
    <property type="entry name" value="HisKA"/>
    <property type="match status" value="1"/>
</dbReference>
<dbReference type="CDD" id="cd06225">
    <property type="entry name" value="HAMP"/>
    <property type="match status" value="1"/>
</dbReference>
<dbReference type="EMBL" id="FOUU01000006">
    <property type="protein sequence ID" value="SFM90736.1"/>
    <property type="molecule type" value="Genomic_DNA"/>
</dbReference>
<keyword evidence="6" id="KW-0547">Nucleotide-binding</keyword>
<dbReference type="PANTHER" id="PTHR43065">
    <property type="entry name" value="SENSOR HISTIDINE KINASE"/>
    <property type="match status" value="1"/>
</dbReference>
<dbReference type="SMART" id="SM00387">
    <property type="entry name" value="HATPase_c"/>
    <property type="match status" value="1"/>
</dbReference>
<keyword evidence="9" id="KW-0902">Two-component regulatory system</keyword>
<accession>A0A1I4UP42</accession>
<keyword evidence="11" id="KW-0472">Membrane</keyword>
<feature type="domain" description="HAMP" evidence="13">
    <location>
        <begin position="194"/>
        <end position="246"/>
    </location>
</feature>
<evidence type="ECO:0000256" key="5">
    <source>
        <dbReference type="ARBA" id="ARBA00022679"/>
    </source>
</evidence>
<dbReference type="FunFam" id="3.30.565.10:FF:000006">
    <property type="entry name" value="Sensor histidine kinase WalK"/>
    <property type="match status" value="1"/>
</dbReference>
<evidence type="ECO:0000313" key="15">
    <source>
        <dbReference type="Proteomes" id="UP000199611"/>
    </source>
</evidence>
<feature type="coiled-coil region" evidence="10">
    <location>
        <begin position="224"/>
        <end position="251"/>
    </location>
</feature>
<keyword evidence="5" id="KW-0808">Transferase</keyword>
<keyword evidence="10" id="KW-0175">Coiled coil</keyword>
<dbReference type="Pfam" id="PF00512">
    <property type="entry name" value="HisKA"/>
    <property type="match status" value="1"/>
</dbReference>
<comment type="catalytic activity">
    <reaction evidence="1">
        <text>ATP + protein L-histidine = ADP + protein N-phospho-L-histidine.</text>
        <dbReference type="EC" id="2.7.13.3"/>
    </reaction>
</comment>
<evidence type="ECO:0000256" key="2">
    <source>
        <dbReference type="ARBA" id="ARBA00004370"/>
    </source>
</evidence>
<dbReference type="InterPro" id="IPR036890">
    <property type="entry name" value="HATPase_C_sf"/>
</dbReference>
<name>A0A1I4UP42_9BACT</name>
<feature type="transmembrane region" description="Helical" evidence="11">
    <location>
        <begin position="14"/>
        <end position="36"/>
    </location>
</feature>
<keyword evidence="11" id="KW-1133">Transmembrane helix</keyword>
<evidence type="ECO:0000256" key="9">
    <source>
        <dbReference type="ARBA" id="ARBA00023012"/>
    </source>
</evidence>
<dbReference type="InterPro" id="IPR004358">
    <property type="entry name" value="Sig_transdc_His_kin-like_C"/>
</dbReference>
<protein>
    <recommendedName>
        <fullName evidence="3">histidine kinase</fullName>
        <ecNumber evidence="3">2.7.13.3</ecNumber>
    </recommendedName>
</protein>
<keyword evidence="8" id="KW-0067">ATP-binding</keyword>
<dbReference type="PANTHER" id="PTHR43065:SF46">
    <property type="entry name" value="C4-DICARBOXYLATE TRANSPORT SENSOR PROTEIN DCTB"/>
    <property type="match status" value="1"/>
</dbReference>
<dbReference type="Gene3D" id="3.30.565.10">
    <property type="entry name" value="Histidine kinase-like ATPase, C-terminal domain"/>
    <property type="match status" value="1"/>
</dbReference>
<dbReference type="EC" id="2.7.13.3" evidence="3"/>
<feature type="domain" description="Histidine kinase" evidence="12">
    <location>
        <begin position="263"/>
        <end position="473"/>
    </location>
</feature>
<evidence type="ECO:0000256" key="3">
    <source>
        <dbReference type="ARBA" id="ARBA00012438"/>
    </source>
</evidence>
<dbReference type="Pfam" id="PF02518">
    <property type="entry name" value="HATPase_c"/>
    <property type="match status" value="1"/>
</dbReference>
<dbReference type="SUPFAM" id="SSF158472">
    <property type="entry name" value="HAMP domain-like"/>
    <property type="match status" value="1"/>
</dbReference>
<dbReference type="GO" id="GO:0016020">
    <property type="term" value="C:membrane"/>
    <property type="evidence" value="ECO:0007669"/>
    <property type="project" value="UniProtKB-SubCell"/>
</dbReference>
<reference evidence="14 15" key="1">
    <citation type="submission" date="2016-10" db="EMBL/GenBank/DDBJ databases">
        <authorList>
            <person name="de Groot N.N."/>
        </authorList>
    </citation>
    <scope>NUCLEOTIDE SEQUENCE [LARGE SCALE GENOMIC DNA]</scope>
    <source>
        <strain evidence="14 15">DSM 9990</strain>
    </source>
</reference>
<dbReference type="STRING" id="39841.SAMN05660836_01907"/>
<evidence type="ECO:0000256" key="6">
    <source>
        <dbReference type="ARBA" id="ARBA00022741"/>
    </source>
</evidence>
<dbReference type="PRINTS" id="PR00344">
    <property type="entry name" value="BCTRLSENSOR"/>
</dbReference>
<dbReference type="InterPro" id="IPR005467">
    <property type="entry name" value="His_kinase_dom"/>
</dbReference>
<dbReference type="InterPro" id="IPR003594">
    <property type="entry name" value="HATPase_dom"/>
</dbReference>
<dbReference type="PROSITE" id="PS50109">
    <property type="entry name" value="HIS_KIN"/>
    <property type="match status" value="1"/>
</dbReference>
<sequence length="492" mass="55682">MQLWPLRLNIRQKIIIGLAFVYLTILLVGGLSYFLLTEMKRKAEFVSICDDLNNSILEMRRFEKNFFLYGSTSSLEKISEYIDESVKLIDTMLPRLKGLKGSNKLLQIRQELQGYRDVVQAIKESVAKKDLERLHALQDELRDAGKKITGEVEELTRYERERIHAIIDSLRYQLITVLFIVLIAGALFIPLVSRKIVRPLRVIEKSMLRIAGGDFKPLPVMQTYDETQKVVEAFNKMVAELERRQEQLVQAKKLSSLGILTSGIAHQLNNPLNNISTSCQILLEDMDNMDPELVKKMISNVDHEVGRARDIVKGLLEFSRVREFSLVPTRLKDVVDKTRRLVSSQIPSWVDVEIDVPEEIVVEIDSPRMQQVFLNLFMNSIHAIGNDAGKITVRARATGEKVVIEFEDTGCGIPKEHLDKIFDPFFTTKEVGAGTGLGLSIVYGIIEKHSGEIGVESEPGKGTKFIITLPIRRDHGEQEEELQDVANTGGRG</sequence>
<gene>
    <name evidence="14" type="ORF">SAMN05660836_01907</name>
</gene>
<evidence type="ECO:0000313" key="14">
    <source>
        <dbReference type="EMBL" id="SFM90736.1"/>
    </source>
</evidence>
<evidence type="ECO:0000256" key="8">
    <source>
        <dbReference type="ARBA" id="ARBA00022840"/>
    </source>
</evidence>
<dbReference type="SMART" id="SM00388">
    <property type="entry name" value="HisKA"/>
    <property type="match status" value="1"/>
</dbReference>
<dbReference type="InterPro" id="IPR003660">
    <property type="entry name" value="HAMP_dom"/>
</dbReference>
<organism evidence="14 15">
    <name type="scientific">Thermodesulforhabdus norvegica</name>
    <dbReference type="NCBI Taxonomy" id="39841"/>
    <lineage>
        <taxon>Bacteria</taxon>
        <taxon>Pseudomonadati</taxon>
        <taxon>Thermodesulfobacteriota</taxon>
        <taxon>Syntrophobacteria</taxon>
        <taxon>Syntrophobacterales</taxon>
        <taxon>Thermodesulforhabdaceae</taxon>
        <taxon>Thermodesulforhabdus</taxon>
    </lineage>
</organism>
<dbReference type="InterPro" id="IPR036097">
    <property type="entry name" value="HisK_dim/P_sf"/>
</dbReference>
<dbReference type="InterPro" id="IPR003661">
    <property type="entry name" value="HisK_dim/P_dom"/>
</dbReference>
<dbReference type="RefSeq" id="WP_177193600.1">
    <property type="nucleotide sequence ID" value="NZ_FOUU01000006.1"/>
</dbReference>